<dbReference type="PANTHER" id="PTHR13037">
    <property type="entry name" value="FORMIN"/>
    <property type="match status" value="1"/>
</dbReference>
<dbReference type="PANTHER" id="PTHR13037:SF24">
    <property type="entry name" value="POLYCOMB PROTEIN PCL-RELATED"/>
    <property type="match status" value="1"/>
</dbReference>
<feature type="region of interest" description="Disordered" evidence="2">
    <location>
        <begin position="886"/>
        <end position="926"/>
    </location>
</feature>
<feature type="compositionally biased region" description="Low complexity" evidence="2">
    <location>
        <begin position="222"/>
        <end position="255"/>
    </location>
</feature>
<name>A0ABQ0M0K1_MYCCL</name>
<feature type="compositionally biased region" description="Low complexity" evidence="2">
    <location>
        <begin position="383"/>
        <end position="396"/>
    </location>
</feature>
<feature type="compositionally biased region" description="Acidic residues" evidence="2">
    <location>
        <begin position="153"/>
        <end position="163"/>
    </location>
</feature>
<evidence type="ECO:0000313" key="4">
    <source>
        <dbReference type="Proteomes" id="UP000815677"/>
    </source>
</evidence>
<reference evidence="3" key="1">
    <citation type="submission" date="2014-09" db="EMBL/GenBank/DDBJ databases">
        <title>Genome sequence of the luminous mushroom Mycena chlorophos for searching fungal bioluminescence genes.</title>
        <authorList>
            <person name="Tanaka Y."/>
            <person name="Kasuga D."/>
            <person name="Oba Y."/>
            <person name="Hase S."/>
            <person name="Sato K."/>
            <person name="Oba Y."/>
            <person name="Sakakibara Y."/>
        </authorList>
    </citation>
    <scope>NUCLEOTIDE SEQUENCE</scope>
</reference>
<feature type="region of interest" description="Disordered" evidence="2">
    <location>
        <begin position="479"/>
        <end position="499"/>
    </location>
</feature>
<feature type="region of interest" description="Disordered" evidence="2">
    <location>
        <begin position="29"/>
        <end position="67"/>
    </location>
</feature>
<feature type="compositionally biased region" description="Low complexity" evidence="2">
    <location>
        <begin position="487"/>
        <end position="499"/>
    </location>
</feature>
<evidence type="ECO:0000256" key="1">
    <source>
        <dbReference type="ARBA" id="ARBA00022581"/>
    </source>
</evidence>
<feature type="region of interest" description="Disordered" evidence="2">
    <location>
        <begin position="147"/>
        <end position="201"/>
    </location>
</feature>
<evidence type="ECO:0000256" key="2">
    <source>
        <dbReference type="SAM" id="MobiDB-lite"/>
    </source>
</evidence>
<keyword evidence="1" id="KW-0945">Host-virus interaction</keyword>
<dbReference type="EMBL" id="DF849355">
    <property type="protein sequence ID" value="GAT56885.1"/>
    <property type="molecule type" value="Genomic_DNA"/>
</dbReference>
<feature type="compositionally biased region" description="Polar residues" evidence="2">
    <location>
        <begin position="43"/>
        <end position="57"/>
    </location>
</feature>
<evidence type="ECO:0000313" key="3">
    <source>
        <dbReference type="EMBL" id="GAT56885.1"/>
    </source>
</evidence>
<dbReference type="Proteomes" id="UP000815677">
    <property type="component" value="Unassembled WGS sequence"/>
</dbReference>
<feature type="region of interest" description="Disordered" evidence="2">
    <location>
        <begin position="214"/>
        <end position="427"/>
    </location>
</feature>
<feature type="compositionally biased region" description="Basic and acidic residues" evidence="2">
    <location>
        <begin position="1004"/>
        <end position="1018"/>
    </location>
</feature>
<feature type="compositionally biased region" description="Basic and acidic residues" evidence="2">
    <location>
        <begin position="1026"/>
        <end position="1050"/>
    </location>
</feature>
<sequence>MSSTTNQRSRRGFIPGGIFDLDSDFDDDTEHEAQVQPGRGRASTINVNASTSATRIASPTSPRTPRPFTPALEVQDISHLDSPTLAQYISWIAHPLAPQAAEFASALRISGSALRVFDRRMLAALANHDDAMEDQLFRVQLGLLPPEPVSEVADPEADAEELEPERGRTGYPGPQSVEAATEPTMAETADDPPPSSPDASAAAAVDEFVIAVPPNAHGASSTTEPVVDDATVPVDVPSPSETSAALEESSATRAELTSDVAHDEGGGDEAALGPVEAFTTPNDGTAKEGEGSLPLPEPQPSAAEPLPDGDNNPVVLAGAGADEKTGVDADPAPRQTPQSSDADGPLPNEPIVPETPLISAALVPLPESPFPECEYALPPSPLSEPETTLPEPSPLLDEVPASMDAPPSSDLPEDAPVPPPSSAPAELSPNTAALLSLMGLDLQVGASGEDGWPDAYAHSESAPDAPDVVAEALMDGVGAGDGRDEASVPSEQPEEPIQVPEPALIGPGLEGLDAATVGHTTEAIVPVLLGSINDHAAGEAEAPAASPKAASVDVERVGGNEIQEPMAVLQPQEHDHISSTATELEVVPANDHLLDTDATHGNASLSSDPSGSQAPGSADTTHSSLPDTILETPGNSPAASRPGVDVPGRKLHPPLLDFDLMRLPAFSFGHEFAEEETDAGTMMIGESATGSTMLFKEFARKDDDDAELLSAIQPEADGSLAETLPSAPQIEIDGAASQNTFVAQNTSPPAKLERESSVPVGIQKGASSLSGLPTIAEDYPFRQYHHARPPHRLEIVIPVSPTSLHEELFQQSPQLFSPISSSTIGSTLSPMTPLPLADRVGGERLAMHRRAWSATEDERGGLFSPLSFPRNGGYLFSETSSPVVKLKKRHAGRSKAQSQPQTAVEYRSQGISTEPEPEAKQPQCPPEVIRTYSDSGVQADVVVLQKPTPNPPRRLEDAEVEIGQLRRRVEKLERDLRRERALASAAASPRSPQPHSPSFNHHSSHSDASRYRHADRHPPASASGSGRDRDRDRHYSDHQGHRRRESERVRSPPAYTNSHSSPPPTTMTRSFLVKAASTDRRVPESVPFNFNFRNWSETLLGGGGSAQQPPMPVQMQSYGRSSSSQ</sequence>
<accession>A0ABQ0M0K1</accession>
<feature type="region of interest" description="Disordered" evidence="2">
    <location>
        <begin position="980"/>
        <end position="1067"/>
    </location>
</feature>
<feature type="region of interest" description="Disordered" evidence="2">
    <location>
        <begin position="594"/>
        <end position="650"/>
    </location>
</feature>
<feature type="compositionally biased region" description="Polar residues" evidence="2">
    <location>
        <begin position="1114"/>
        <end position="1125"/>
    </location>
</feature>
<feature type="compositionally biased region" description="Polar residues" evidence="2">
    <location>
        <begin position="599"/>
        <end position="626"/>
    </location>
</feature>
<keyword evidence="4" id="KW-1185">Reference proteome</keyword>
<feature type="region of interest" description="Disordered" evidence="2">
    <location>
        <begin position="1100"/>
        <end position="1125"/>
    </location>
</feature>
<feature type="compositionally biased region" description="Low complexity" evidence="2">
    <location>
        <begin position="178"/>
        <end position="187"/>
    </location>
</feature>
<organism evidence="3 4">
    <name type="scientific">Mycena chlorophos</name>
    <name type="common">Agaric fungus</name>
    <name type="synonym">Agaricus chlorophos</name>
    <dbReference type="NCBI Taxonomy" id="658473"/>
    <lineage>
        <taxon>Eukaryota</taxon>
        <taxon>Fungi</taxon>
        <taxon>Dikarya</taxon>
        <taxon>Basidiomycota</taxon>
        <taxon>Agaricomycotina</taxon>
        <taxon>Agaricomycetes</taxon>
        <taxon>Agaricomycetidae</taxon>
        <taxon>Agaricales</taxon>
        <taxon>Marasmiineae</taxon>
        <taxon>Mycenaceae</taxon>
        <taxon>Mycena</taxon>
    </lineage>
</organism>
<protein>
    <submittedName>
        <fullName evidence="3">Uncharacterized protein</fullName>
    </submittedName>
</protein>
<proteinExistence type="predicted"/>
<gene>
    <name evidence="3" type="ORF">MCHLO_13479</name>
</gene>